<dbReference type="Pfam" id="PF24681">
    <property type="entry name" value="Kelch_KLHDC2_KLHL20_DRC7"/>
    <property type="match status" value="1"/>
</dbReference>
<dbReference type="GO" id="GO:0016787">
    <property type="term" value="F:hydrolase activity"/>
    <property type="evidence" value="ECO:0007669"/>
    <property type="project" value="InterPro"/>
</dbReference>
<dbReference type="Pfam" id="PF00149">
    <property type="entry name" value="Metallophos"/>
    <property type="match status" value="1"/>
</dbReference>
<dbReference type="InterPro" id="IPR004843">
    <property type="entry name" value="Calcineurin-like_PHP"/>
</dbReference>
<dbReference type="InterPro" id="IPR015915">
    <property type="entry name" value="Kelch-typ_b-propeller"/>
</dbReference>
<dbReference type="InterPro" id="IPR006652">
    <property type="entry name" value="Kelch_1"/>
</dbReference>
<accession>I7MCF2</accession>
<dbReference type="KEGG" id="tet:TTHERM_00823410"/>
<proteinExistence type="predicted"/>
<sequence length="813" mass="93088">MTEKLAISGEIPQSRFGHTITQISKNIVILFGGATGDTGRYSITGDVFSCDLNLRRWKRLNPKGNGPTNRAAHCAVSIDNNNKLIIFGGAVGGGGLADDNLYVLDFSNGEDQTYWLTIPIVGSTPGRRYGHSMVFIKPFLVVFGGNTGNEPVNDSWSLNLEKSPYCWQKLECSGDIPQVRVYHSAALCTSGAANGMMVIFGGRTSDSFAQSDTWGLRRHRDGRWDWVKAPYKNNTEMPISRYQHSTVFQGPLMFVIGGRSNQMNDQIHLEIYDTETSDWHKFAGINRFRHSVWIMENFLYVHGGFDTESPNIPTDSILRLDLVRLLSPYPNLMRQMQKQEAIKATQSRRPESNTAMAIEIGNNTNVNQPIIKPPNNPKPQNPYLASDVVVAVKSDPHQETQPLKKYPLNSLVKENIKINQHQRFQNDGTMKKQYIQTIIQPFIDSLLQPENENSMQRDLLSQIRRENIIKLCDEVQKVFERETMVLKVRAPLKIFGSINGQYDDLMRFFNHFGAPCDSDLMDRDIDSNDYLFLGNYVGRGSAQLEVILLLFSLKLKYQDQFHMIRGNMEDKRINKAMGFADECYQKFNEDINEPNSIFQRINKVFEYMPIAAVIQDSFLALHGGIGTTLRAIEEIDNIPRPLEIIQDPKTYQHKVALELLWSDPVLNENQLENADNIEHDIFQLKNITRFGSQRISKFMQENNISLIIRSHEPVYQGIQIQNNNVITLFSNTNYCNRYQNQAAILSIMKQLQMQPKVIQPIINVNNKSQWIDLEAMMEIRKQINKNNIMVDQEEIILRKRQPTPPRDKDPYKS</sequence>
<dbReference type="OMA" id="NDELQWR"/>
<protein>
    <submittedName>
        <fullName evidence="2">Serine/threonine-protein phosphatase</fullName>
    </submittedName>
</protein>
<dbReference type="PRINTS" id="PR00114">
    <property type="entry name" value="STPHPHTASE"/>
</dbReference>
<dbReference type="Gene3D" id="2.120.10.80">
    <property type="entry name" value="Kelch-type beta propeller"/>
    <property type="match status" value="2"/>
</dbReference>
<dbReference type="AlphaFoldDB" id="I7MCF2"/>
<keyword evidence="3" id="KW-1185">Reference proteome</keyword>
<dbReference type="InParanoid" id="I7MCF2"/>
<dbReference type="PANTHER" id="PTHR46422">
    <property type="entry name" value="SERINE/THREONINE-PROTEIN PHOSPHATASE BSL3"/>
    <property type="match status" value="1"/>
</dbReference>
<organism evidence="2 3">
    <name type="scientific">Tetrahymena thermophila (strain SB210)</name>
    <dbReference type="NCBI Taxonomy" id="312017"/>
    <lineage>
        <taxon>Eukaryota</taxon>
        <taxon>Sar</taxon>
        <taxon>Alveolata</taxon>
        <taxon>Ciliophora</taxon>
        <taxon>Intramacronucleata</taxon>
        <taxon>Oligohymenophorea</taxon>
        <taxon>Hymenostomatida</taxon>
        <taxon>Tetrahymenina</taxon>
        <taxon>Tetrahymenidae</taxon>
        <taxon>Tetrahymena</taxon>
    </lineage>
</organism>
<dbReference type="InterPro" id="IPR006186">
    <property type="entry name" value="Ser/Thr-sp_prot-phosphatase"/>
</dbReference>
<dbReference type="SMART" id="SM00156">
    <property type="entry name" value="PP2Ac"/>
    <property type="match status" value="1"/>
</dbReference>
<dbReference type="SUPFAM" id="SSF56300">
    <property type="entry name" value="Metallo-dependent phosphatases"/>
    <property type="match status" value="1"/>
</dbReference>
<name>I7MCF2_TETTS</name>
<dbReference type="InterPro" id="IPR029052">
    <property type="entry name" value="Metallo-depent_PP-like"/>
</dbReference>
<evidence type="ECO:0000259" key="1">
    <source>
        <dbReference type="SMART" id="SM00156"/>
    </source>
</evidence>
<dbReference type="eggNOG" id="KOG0379">
    <property type="taxonomic scope" value="Eukaryota"/>
</dbReference>
<gene>
    <name evidence="2" type="ORF">TTHERM_00823410</name>
</gene>
<dbReference type="EMBL" id="GG662466">
    <property type="protein sequence ID" value="EAR83784.1"/>
    <property type="molecule type" value="Genomic_DNA"/>
</dbReference>
<evidence type="ECO:0000313" key="3">
    <source>
        <dbReference type="Proteomes" id="UP000009168"/>
    </source>
</evidence>
<dbReference type="Pfam" id="PF01344">
    <property type="entry name" value="Kelch_1"/>
    <property type="match status" value="1"/>
</dbReference>
<dbReference type="STRING" id="312017.I7MCF2"/>
<evidence type="ECO:0000313" key="2">
    <source>
        <dbReference type="EMBL" id="EAR83784.1"/>
    </source>
</evidence>
<reference evidence="3" key="1">
    <citation type="journal article" date="2006" name="PLoS Biol.">
        <title>Macronuclear genome sequence of the ciliate Tetrahymena thermophila, a model eukaryote.</title>
        <authorList>
            <person name="Eisen J.A."/>
            <person name="Coyne R.S."/>
            <person name="Wu M."/>
            <person name="Wu D."/>
            <person name="Thiagarajan M."/>
            <person name="Wortman J.R."/>
            <person name="Badger J.H."/>
            <person name="Ren Q."/>
            <person name="Amedeo P."/>
            <person name="Jones K.M."/>
            <person name="Tallon L.J."/>
            <person name="Delcher A.L."/>
            <person name="Salzberg S.L."/>
            <person name="Silva J.C."/>
            <person name="Haas B.J."/>
            <person name="Majoros W.H."/>
            <person name="Farzad M."/>
            <person name="Carlton J.M."/>
            <person name="Smith R.K. Jr."/>
            <person name="Garg J."/>
            <person name="Pearlman R.E."/>
            <person name="Karrer K.M."/>
            <person name="Sun L."/>
            <person name="Manning G."/>
            <person name="Elde N.C."/>
            <person name="Turkewitz A.P."/>
            <person name="Asai D.J."/>
            <person name="Wilkes D.E."/>
            <person name="Wang Y."/>
            <person name="Cai H."/>
            <person name="Collins K."/>
            <person name="Stewart B.A."/>
            <person name="Lee S.R."/>
            <person name="Wilamowska K."/>
            <person name="Weinberg Z."/>
            <person name="Ruzzo W.L."/>
            <person name="Wloga D."/>
            <person name="Gaertig J."/>
            <person name="Frankel J."/>
            <person name="Tsao C.-C."/>
            <person name="Gorovsky M.A."/>
            <person name="Keeling P.J."/>
            <person name="Waller R.F."/>
            <person name="Patron N.J."/>
            <person name="Cherry J.M."/>
            <person name="Stover N.A."/>
            <person name="Krieger C.J."/>
            <person name="del Toro C."/>
            <person name="Ryder H.F."/>
            <person name="Williamson S.C."/>
            <person name="Barbeau R.A."/>
            <person name="Hamilton E.P."/>
            <person name="Orias E."/>
        </authorList>
    </citation>
    <scope>NUCLEOTIDE SEQUENCE [LARGE SCALE GENOMIC DNA]</scope>
    <source>
        <strain evidence="3">SB210</strain>
    </source>
</reference>
<dbReference type="PANTHER" id="PTHR46422:SF7">
    <property type="entry name" value="SERINE_THREONINE-PROTEIN PHOSPHATASE BSL2-RELATED"/>
    <property type="match status" value="1"/>
</dbReference>
<dbReference type="eggNOG" id="KOG0374">
    <property type="taxonomic scope" value="Eukaryota"/>
</dbReference>
<dbReference type="Gene3D" id="3.60.21.10">
    <property type="match status" value="1"/>
</dbReference>
<dbReference type="RefSeq" id="XP_001031447.1">
    <property type="nucleotide sequence ID" value="XM_001031447.3"/>
</dbReference>
<dbReference type="HOGENOM" id="CLU_004962_7_1_1"/>
<dbReference type="Proteomes" id="UP000009168">
    <property type="component" value="Unassembled WGS sequence"/>
</dbReference>
<dbReference type="OrthoDB" id="309289at2759"/>
<dbReference type="SUPFAM" id="SSF117281">
    <property type="entry name" value="Kelch motif"/>
    <property type="match status" value="1"/>
</dbReference>
<dbReference type="GeneID" id="7829608"/>
<feature type="domain" description="Serine/threonine specific protein phosphatases" evidence="1">
    <location>
        <begin position="463"/>
        <end position="762"/>
    </location>
</feature>